<dbReference type="InterPro" id="IPR010269">
    <property type="entry name" value="T6SS_TssC-like"/>
</dbReference>
<organism evidence="4 5">
    <name type="scientific">Spartinivicinus marinus</name>
    <dbReference type="NCBI Taxonomy" id="2994442"/>
    <lineage>
        <taxon>Bacteria</taxon>
        <taxon>Pseudomonadati</taxon>
        <taxon>Pseudomonadota</taxon>
        <taxon>Gammaproteobacteria</taxon>
        <taxon>Oceanospirillales</taxon>
        <taxon>Zooshikellaceae</taxon>
        <taxon>Spartinivicinus</taxon>
    </lineage>
</organism>
<dbReference type="PANTHER" id="PTHR35565">
    <property type="entry name" value="CYTOPLASMIC PROTEIN-RELATED"/>
    <property type="match status" value="1"/>
</dbReference>
<dbReference type="AlphaFoldDB" id="A0A853I699"/>
<dbReference type="InterPro" id="IPR044031">
    <property type="entry name" value="TssC1_N"/>
</dbReference>
<dbReference type="PANTHER" id="PTHR35565:SF1">
    <property type="entry name" value="TYPE VI SECRETION SYSTEM CONTRACTILE SHEATH LARGE SUBUNIT"/>
    <property type="match status" value="1"/>
</dbReference>
<dbReference type="RefSeq" id="WP_180570287.1">
    <property type="nucleotide sequence ID" value="NZ_JACCKB010000038.1"/>
</dbReference>
<evidence type="ECO:0000256" key="1">
    <source>
        <dbReference type="SAM" id="MobiDB-lite"/>
    </source>
</evidence>
<dbReference type="Pfam" id="PF05943">
    <property type="entry name" value="VipB"/>
    <property type="match status" value="1"/>
</dbReference>
<feature type="region of interest" description="Disordered" evidence="1">
    <location>
        <begin position="1"/>
        <end position="22"/>
    </location>
</feature>
<sequence length="494" mass="55970">MADSPETKQEQAGQELEGGSLLDTIVQQTKMRPEDDGYDVAKKGVSAFISELLKPQNKEERVNKNLVDRMIAEIDSQLSKQVDQILHHEKFQSMESAWRGLKLLVDRTDFRENVKIEVLNASKQDLFDDFEDAPEITKSGLYKLAYTAEYGTFGGQPVGAIIANYEFSPSAADVKLLQNTASVSAMAHAPFIAAAGPKFFGLDNFEGLPNLKDLKSIFEGPQFAKWHSFRESEDSRYVGLTMPRFLLRQPYDPEENPVKAFEYKEDVSASHEDYLWGNTAYSFATRLTDSFAKYRWCPNIIGPRSGGAVEDLPVHLYESMGDIEMKIPTEVLISDRREFELSDEGFIPLTMRKGSDNAAFFSANSVQKPKNFGNSPEGKAAELNYKLGTQLPYMFIINRLAHYLKVLQREHIGSWKERSDLERELNNWIRQYIADQENPSPEVRSRRPLRAAKVTVSDVEGEPGWYRVGLSVRPHFKYMGADFTLSLVGKLDKT</sequence>
<proteinExistence type="predicted"/>
<dbReference type="NCBIfam" id="TIGR03355">
    <property type="entry name" value="VI_chp_2"/>
    <property type="match status" value="1"/>
</dbReference>
<name>A0A853I699_9GAMM</name>
<dbReference type="InterPro" id="IPR044032">
    <property type="entry name" value="TssC1_C"/>
</dbReference>
<evidence type="ECO:0000259" key="3">
    <source>
        <dbReference type="Pfam" id="PF18945"/>
    </source>
</evidence>
<gene>
    <name evidence="4" type="primary">tssC</name>
    <name evidence="4" type="ORF">H0A36_19830</name>
</gene>
<dbReference type="Proteomes" id="UP000569732">
    <property type="component" value="Unassembled WGS sequence"/>
</dbReference>
<evidence type="ECO:0000313" key="4">
    <source>
        <dbReference type="EMBL" id="NYZ68269.1"/>
    </source>
</evidence>
<evidence type="ECO:0000313" key="5">
    <source>
        <dbReference type="Proteomes" id="UP000569732"/>
    </source>
</evidence>
<dbReference type="EMBL" id="JACCKB010000038">
    <property type="protein sequence ID" value="NYZ68269.1"/>
    <property type="molecule type" value="Genomic_DNA"/>
</dbReference>
<accession>A0A853I699</accession>
<comment type="caution">
    <text evidence="4">The sequence shown here is derived from an EMBL/GenBank/DDBJ whole genome shotgun (WGS) entry which is preliminary data.</text>
</comment>
<feature type="domain" description="TssC1 C-terminal" evidence="3">
    <location>
        <begin position="381"/>
        <end position="491"/>
    </location>
</feature>
<feature type="domain" description="TssC1 N-terminal" evidence="2">
    <location>
        <begin position="68"/>
        <end position="367"/>
    </location>
</feature>
<keyword evidence="5" id="KW-1185">Reference proteome</keyword>
<reference evidence="4 5" key="1">
    <citation type="submission" date="2020-07" db="EMBL/GenBank/DDBJ databases">
        <title>Endozoicomonas sp. nov., isolated from sediment.</title>
        <authorList>
            <person name="Gu T."/>
        </authorList>
    </citation>
    <scope>NUCLEOTIDE SEQUENCE [LARGE SCALE GENOMIC DNA]</scope>
    <source>
        <strain evidence="4 5">SM1973</strain>
    </source>
</reference>
<dbReference type="Pfam" id="PF18945">
    <property type="entry name" value="VipB_2"/>
    <property type="match status" value="1"/>
</dbReference>
<evidence type="ECO:0000259" key="2">
    <source>
        <dbReference type="Pfam" id="PF05943"/>
    </source>
</evidence>
<protein>
    <submittedName>
        <fullName evidence="4">Type VI secretion system contractile sheath large subunit</fullName>
    </submittedName>
</protein>